<gene>
    <name evidence="2" type="ORF">DAQ1742_00947</name>
</gene>
<proteinExistence type="predicted"/>
<dbReference type="GO" id="GO:0008999">
    <property type="term" value="F:protein-N-terminal-alanine acetyltransferase activity"/>
    <property type="evidence" value="ECO:0007669"/>
    <property type="project" value="TreeGrafter"/>
</dbReference>
<dbReference type="Gene3D" id="3.40.630.30">
    <property type="match status" value="1"/>
</dbReference>
<evidence type="ECO:0000313" key="2">
    <source>
        <dbReference type="EMBL" id="SLM61999.1"/>
    </source>
</evidence>
<accession>A0A375A8N5</accession>
<protein>
    <submittedName>
        <fullName evidence="2">Acetyltransferase, GNAT family</fullName>
    </submittedName>
</protein>
<dbReference type="InterPro" id="IPR016181">
    <property type="entry name" value="Acyl_CoA_acyltransferase"/>
</dbReference>
<evidence type="ECO:0000259" key="1">
    <source>
        <dbReference type="PROSITE" id="PS51186"/>
    </source>
</evidence>
<keyword evidence="2" id="KW-0808">Transferase</keyword>
<dbReference type="KEGG" id="daq:DAQ1742_00947"/>
<dbReference type="EMBL" id="LT615367">
    <property type="protein sequence ID" value="SLM61999.1"/>
    <property type="molecule type" value="Genomic_DNA"/>
</dbReference>
<dbReference type="AlphaFoldDB" id="A0A375A8N5"/>
<reference evidence="2 3" key="1">
    <citation type="submission" date="2016-09" db="EMBL/GenBank/DDBJ databases">
        <authorList>
            <person name="Reverchon S."/>
            <person name="Nasser W."/>
            <person name="Leonard S."/>
            <person name="Brochier C."/>
            <person name="Duprey A."/>
        </authorList>
    </citation>
    <scope>NUCLEOTIDE SEQUENCE [LARGE SCALE GENOMIC DNA]</scope>
    <source>
        <strain evidence="2 3">174/2</strain>
    </source>
</reference>
<dbReference type="RefSeq" id="WP_035340168.1">
    <property type="nucleotide sequence ID" value="NZ_LT615367.1"/>
</dbReference>
<dbReference type="PROSITE" id="PS51186">
    <property type="entry name" value="GNAT"/>
    <property type="match status" value="1"/>
</dbReference>
<keyword evidence="3" id="KW-1185">Reference proteome</keyword>
<dbReference type="SUPFAM" id="SSF55729">
    <property type="entry name" value="Acyl-CoA N-acyltransferases (Nat)"/>
    <property type="match status" value="1"/>
</dbReference>
<evidence type="ECO:0000313" key="3">
    <source>
        <dbReference type="Proteomes" id="UP000294820"/>
    </source>
</evidence>
<dbReference type="PANTHER" id="PTHR43617:SF20">
    <property type="entry name" value="N-ALPHA-ACETYLTRANSFERASE RIMI"/>
    <property type="match status" value="1"/>
</dbReference>
<feature type="domain" description="N-acetyltransferase" evidence="1">
    <location>
        <begin position="1"/>
        <end position="156"/>
    </location>
</feature>
<dbReference type="Proteomes" id="UP000294820">
    <property type="component" value="Chromosome 1"/>
</dbReference>
<dbReference type="InterPro" id="IPR050276">
    <property type="entry name" value="MshD_Acetyltransferase"/>
</dbReference>
<organism evidence="2 3">
    <name type="scientific">Dickeya aquatica</name>
    <dbReference type="NCBI Taxonomy" id="1401087"/>
    <lineage>
        <taxon>Bacteria</taxon>
        <taxon>Pseudomonadati</taxon>
        <taxon>Pseudomonadota</taxon>
        <taxon>Gammaproteobacteria</taxon>
        <taxon>Enterobacterales</taxon>
        <taxon>Pectobacteriaceae</taxon>
        <taxon>Dickeya</taxon>
    </lineage>
</organism>
<dbReference type="PANTHER" id="PTHR43617">
    <property type="entry name" value="L-AMINO ACID N-ACETYLTRANSFERASE"/>
    <property type="match status" value="1"/>
</dbReference>
<dbReference type="InterPro" id="IPR000182">
    <property type="entry name" value="GNAT_dom"/>
</dbReference>
<dbReference type="Pfam" id="PF00583">
    <property type="entry name" value="Acetyltransf_1"/>
    <property type="match status" value="1"/>
</dbReference>
<sequence>MQIRKLTTADLSEFRRIRLEGLRLSPAAFGSRWEKEQAESDDYFLSRLRNHQVWGIFVPDDELSGIAAFYMPSPDEGVVCSVYLSTSLRGSGAAERLMRSLINDATNQVSRLSLMVNADNVRAIRLYKKLGFNLDKSTLPHAIISPPSTIPQVTITDNTQNNTQKWALVLKPRQVKN</sequence>
<name>A0A375A8N5_9GAMM</name>